<feature type="region of interest" description="Disordered" evidence="8">
    <location>
        <begin position="1431"/>
        <end position="1455"/>
    </location>
</feature>
<protein>
    <recommendedName>
        <fullName evidence="9">F-box domain-containing protein</fullName>
    </recommendedName>
</protein>
<proteinExistence type="predicted"/>
<dbReference type="OrthoDB" id="248903at2759"/>
<feature type="region of interest" description="Disordered" evidence="8">
    <location>
        <begin position="1160"/>
        <end position="1186"/>
    </location>
</feature>
<dbReference type="STRING" id="1890364.A0A2P6P0N5"/>
<dbReference type="GO" id="GO:0000139">
    <property type="term" value="C:Golgi membrane"/>
    <property type="evidence" value="ECO:0007669"/>
    <property type="project" value="UniProtKB-SubCell"/>
</dbReference>
<dbReference type="EMBL" id="MDYQ01000001">
    <property type="protein sequence ID" value="PRP89749.1"/>
    <property type="molecule type" value="Genomic_DNA"/>
</dbReference>
<evidence type="ECO:0000313" key="10">
    <source>
        <dbReference type="EMBL" id="PRP89749.1"/>
    </source>
</evidence>
<keyword evidence="5 7" id="KW-0175">Coiled coil</keyword>
<keyword evidence="2" id="KW-0812">Transmembrane</keyword>
<feature type="compositionally biased region" description="Acidic residues" evidence="8">
    <location>
        <begin position="719"/>
        <end position="728"/>
    </location>
</feature>
<dbReference type="GO" id="GO:0000301">
    <property type="term" value="P:retrograde transport, vesicle recycling within Golgi"/>
    <property type="evidence" value="ECO:0007669"/>
    <property type="project" value="TreeGrafter"/>
</dbReference>
<evidence type="ECO:0000256" key="7">
    <source>
        <dbReference type="SAM" id="Coils"/>
    </source>
</evidence>
<dbReference type="CDD" id="cd09917">
    <property type="entry name" value="F-box_SF"/>
    <property type="match status" value="1"/>
</dbReference>
<dbReference type="PROSITE" id="PS50181">
    <property type="entry name" value="FBOX"/>
    <property type="match status" value="1"/>
</dbReference>
<gene>
    <name evidence="10" type="ORF">PROFUN_00091</name>
</gene>
<feature type="compositionally biased region" description="Basic and acidic residues" evidence="8">
    <location>
        <begin position="1439"/>
        <end position="1455"/>
    </location>
</feature>
<dbReference type="InterPro" id="IPR019177">
    <property type="entry name" value="Golgin_subfamily_A_member_5"/>
</dbReference>
<keyword evidence="3" id="KW-1133">Transmembrane helix</keyword>
<evidence type="ECO:0000256" key="6">
    <source>
        <dbReference type="ARBA" id="ARBA00023136"/>
    </source>
</evidence>
<dbReference type="PANTHER" id="PTHR13815">
    <property type="entry name" value="GOLGIN-84"/>
    <property type="match status" value="1"/>
</dbReference>
<dbReference type="SUPFAM" id="SSF81383">
    <property type="entry name" value="F-box domain"/>
    <property type="match status" value="1"/>
</dbReference>
<evidence type="ECO:0000256" key="8">
    <source>
        <dbReference type="SAM" id="MobiDB-lite"/>
    </source>
</evidence>
<evidence type="ECO:0000256" key="1">
    <source>
        <dbReference type="ARBA" id="ARBA00004194"/>
    </source>
</evidence>
<comment type="caution">
    <text evidence="10">The sequence shown here is derived from an EMBL/GenBank/DDBJ whole genome shotgun (WGS) entry which is preliminary data.</text>
</comment>
<keyword evidence="11" id="KW-1185">Reference proteome</keyword>
<dbReference type="InParanoid" id="A0A2P6P0N5"/>
<evidence type="ECO:0000256" key="2">
    <source>
        <dbReference type="ARBA" id="ARBA00022692"/>
    </source>
</evidence>
<dbReference type="Proteomes" id="UP000241769">
    <property type="component" value="Unassembled WGS sequence"/>
</dbReference>
<dbReference type="InterPro" id="IPR001810">
    <property type="entry name" value="F-box_dom"/>
</dbReference>
<feature type="coiled-coil region" evidence="7">
    <location>
        <begin position="1094"/>
        <end position="1138"/>
    </location>
</feature>
<feature type="domain" description="F-box" evidence="9">
    <location>
        <begin position="1"/>
        <end position="43"/>
    </location>
</feature>
<accession>A0A2P6P0N5</accession>
<feature type="compositionally biased region" description="Basic and acidic residues" evidence="8">
    <location>
        <begin position="682"/>
        <end position="692"/>
    </location>
</feature>
<dbReference type="GO" id="GO:0007030">
    <property type="term" value="P:Golgi organization"/>
    <property type="evidence" value="ECO:0007669"/>
    <property type="project" value="InterPro"/>
</dbReference>
<feature type="coiled-coil region" evidence="7">
    <location>
        <begin position="1002"/>
        <end position="1068"/>
    </location>
</feature>
<dbReference type="PANTHER" id="PTHR13815:SF7">
    <property type="entry name" value="GOLGIN SUBFAMILY A MEMBER 5"/>
    <property type="match status" value="1"/>
</dbReference>
<name>A0A2P6P0N5_9EUKA</name>
<reference evidence="10 11" key="1">
    <citation type="journal article" date="2018" name="Genome Biol. Evol.">
        <title>Multiple Roots of Fruiting Body Formation in Amoebozoa.</title>
        <authorList>
            <person name="Hillmann F."/>
            <person name="Forbes G."/>
            <person name="Novohradska S."/>
            <person name="Ferling I."/>
            <person name="Riege K."/>
            <person name="Groth M."/>
            <person name="Westermann M."/>
            <person name="Marz M."/>
            <person name="Spaller T."/>
            <person name="Winckler T."/>
            <person name="Schaap P."/>
            <person name="Glockner G."/>
        </authorList>
    </citation>
    <scope>NUCLEOTIDE SEQUENCE [LARGE SCALE GENOMIC DNA]</scope>
    <source>
        <strain evidence="10 11">Jena</strain>
    </source>
</reference>
<evidence type="ECO:0000256" key="4">
    <source>
        <dbReference type="ARBA" id="ARBA00023034"/>
    </source>
</evidence>
<feature type="compositionally biased region" description="Basic and acidic residues" evidence="8">
    <location>
        <begin position="650"/>
        <end position="666"/>
    </location>
</feature>
<organism evidence="10 11">
    <name type="scientific">Planoprotostelium fungivorum</name>
    <dbReference type="NCBI Taxonomy" id="1890364"/>
    <lineage>
        <taxon>Eukaryota</taxon>
        <taxon>Amoebozoa</taxon>
        <taxon>Evosea</taxon>
        <taxon>Variosea</taxon>
        <taxon>Cavosteliida</taxon>
        <taxon>Cavosteliaceae</taxon>
        <taxon>Planoprotostelium</taxon>
    </lineage>
</organism>
<keyword evidence="6" id="KW-0472">Membrane</keyword>
<dbReference type="GO" id="GO:0031985">
    <property type="term" value="C:Golgi cisterna"/>
    <property type="evidence" value="ECO:0007669"/>
    <property type="project" value="TreeGrafter"/>
</dbReference>
<feature type="compositionally biased region" description="Basic and acidic residues" evidence="8">
    <location>
        <begin position="617"/>
        <end position="638"/>
    </location>
</feature>
<feature type="region of interest" description="Disordered" evidence="8">
    <location>
        <begin position="579"/>
        <end position="697"/>
    </location>
</feature>
<evidence type="ECO:0000259" key="9">
    <source>
        <dbReference type="PROSITE" id="PS50181"/>
    </source>
</evidence>
<evidence type="ECO:0000256" key="3">
    <source>
        <dbReference type="ARBA" id="ARBA00022989"/>
    </source>
</evidence>
<feature type="region of interest" description="Disordered" evidence="8">
    <location>
        <begin position="719"/>
        <end position="758"/>
    </location>
</feature>
<feature type="compositionally biased region" description="Acidic residues" evidence="8">
    <location>
        <begin position="734"/>
        <end position="754"/>
    </location>
</feature>
<comment type="subcellular location">
    <subcellularLocation>
        <location evidence="1">Golgi apparatus membrane</location>
        <topology evidence="1">Single-pass membrane protein</topology>
    </subcellularLocation>
</comment>
<feature type="coiled-coil region" evidence="7">
    <location>
        <begin position="880"/>
        <end position="974"/>
    </location>
</feature>
<dbReference type="InterPro" id="IPR036047">
    <property type="entry name" value="F-box-like_dom_sf"/>
</dbReference>
<evidence type="ECO:0000313" key="11">
    <source>
        <dbReference type="Proteomes" id="UP000241769"/>
    </source>
</evidence>
<dbReference type="Pfam" id="PF09787">
    <property type="entry name" value="Golgin_A5"/>
    <property type="match status" value="1"/>
</dbReference>
<feature type="compositionally biased region" description="Basic and acidic residues" evidence="8">
    <location>
        <begin position="581"/>
        <end position="610"/>
    </location>
</feature>
<keyword evidence="4" id="KW-0333">Golgi apparatus</keyword>
<evidence type="ECO:0000256" key="5">
    <source>
        <dbReference type="ARBA" id="ARBA00023054"/>
    </source>
</evidence>
<sequence length="1534" mass="175968">MNTAPPDIIVCIQQHLDLRSIRKLMTTCRRFSDILHSHFWSQRLHKLTLRAEDSHSLNFFLSDPRLPEYVRELKIKQSEDEYAPIWSGFPDYLKLFLRVEKVKVCLREWDGTRELWEGLKCKPSEISFLVSEYEVDMGEAEQEALIELLGPHVKSLHIQSDYEIDFLTEEDLQHLESLYISRCDASLLSYRLPNLKIFTLMEDSYGFEDFAILNPQLTYIANAEFIDAQPLGDILPNVTHFFGASNWDVILPMTNGRVRPLECISVTDDEPTDVSAKIWAAHTQLRQIKMKRGFHHVHDRLPLGITHAWIGSIDRDDYARVDGFITRHPRLERLTIDRSTSDHFMDTHPLSSGSRMEDIPLLNKMPLARWLNHSTAPDLITIITDSTVRSFYRDGTCRNEREKIVWRWMSCSGDRRKWIPAKEGSVMLLDDGDWERGISRSSEVSKNLSRLSSPNFTEHSSLRLLCHIWSVFSPTQLLMIVCVSCSLKKILSKTTSWLKSLENVLERVDSTAAATLQGSTSKKEKKEKKERSFWDTDITSWGSSEETQEYSPRAPLKHANYVKPKQKDEDDLFEFLNGPIREAKLEKQREKEKKKTKPERTTPRTPDKVKRAPTIVKPEKNFQEEKVTQEKTLQEKPEPLPTSNRQSVDSLHEFEQQHMASDHEETNDPVVQDHSVNGYTHSGEDSPRKSLEISDAEPLPVVQVEASQSEIITEIPPVVDEEKEEEKEEQISQEVEEEEETPPIEEESELEQLEETNSQLQLENKLMRAEIISLNQELTNLSGNYKTAQTENERTYQTLQDVQKSVYEKDKQISKFKRLESELTSSLATKNAVAISLQSKLDEALQDIKSREGKMEIMSEQLAQFRAETHILSEAASQSAVMLQERLTKAEHSLEEEQGRAHELRQQFQERERSLEESVAQLTMTIQNNQRLVDENSSEIQKLNYTVKELQERNRAARQELADYKTRASKVLQEKEKMIQDLASAKSSTAAEILQKNESESAVRSEREKVEMQDQIERQKLMLEELQRNLDEIQATSEVDLQSAHQQIQELEELLDKEKKRTQTLQVDNLARIQELQQVREEHAEEIEPIQTSLKQREEEVNKLKRQLNAKSMSSSSQEELENRLQTLTEHLIQKQSQMEKVLSERAYLQLQVETLSSHNRKTSMPTPMEETLPMRSSVEETTVRPRQRTIASLVQSDDVYHESPNQMTRRMVKAARALDSISNDVANILRLNPWARLGTIVYVVILHLWVFYLFVSWNPGDSLRLIPSLIPNQRPIWVMTNSNLEALARINERSPTFVTVAFLSDFCAPSPPPHIGDSPLRLSLKIDLNLASIFTLNVATQRLEDTSSAVRLVVTLGMEATSLRTHDRAGVVAPHAAFFPEKEGKARRKGEIWEKCVNPSAFGPREPSFEGGKAAAATTTHTTGPVVEDKTVRHGVRERRQEECGGDGDDHTDVDNGTLVPTEEEKEGLDQCTSNDSCLSTPISDSKRKIMICPGAPKKTKTTRIHTMITPHIRVNLMSRFKQWAQCSPPVSE</sequence>